<dbReference type="AlphaFoldDB" id="A0A0F9PXA9"/>
<organism evidence="1">
    <name type="scientific">marine sediment metagenome</name>
    <dbReference type="NCBI Taxonomy" id="412755"/>
    <lineage>
        <taxon>unclassified sequences</taxon>
        <taxon>metagenomes</taxon>
        <taxon>ecological metagenomes</taxon>
    </lineage>
</organism>
<name>A0A0F9PXA9_9ZZZZ</name>
<accession>A0A0F9PXA9</accession>
<proteinExistence type="predicted"/>
<protein>
    <submittedName>
        <fullName evidence="1">Uncharacterized protein</fullName>
    </submittedName>
</protein>
<sequence length="164" mass="18916">MIYTANITTPANTSIVSPKLTRMHVTKGLVYKVEFYFPSGSAGLMGVAVFDGQYQVWPSSVGEFFVGEDQMISFEDLYLKEIAPFELQCYTYNVDDTYEHFVSVRIGLVSKEVFQARYLPSKSAEVFKQVLAQMQIERQELARWQRARLPETPFKWMLKLEGDE</sequence>
<reference evidence="1" key="1">
    <citation type="journal article" date="2015" name="Nature">
        <title>Complex archaea that bridge the gap between prokaryotes and eukaryotes.</title>
        <authorList>
            <person name="Spang A."/>
            <person name="Saw J.H."/>
            <person name="Jorgensen S.L."/>
            <person name="Zaremba-Niedzwiedzka K."/>
            <person name="Martijn J."/>
            <person name="Lind A.E."/>
            <person name="van Eijk R."/>
            <person name="Schleper C."/>
            <person name="Guy L."/>
            <person name="Ettema T.J."/>
        </authorList>
    </citation>
    <scope>NUCLEOTIDE SEQUENCE</scope>
</reference>
<dbReference type="EMBL" id="LAZR01005706">
    <property type="protein sequence ID" value="KKM97802.1"/>
    <property type="molecule type" value="Genomic_DNA"/>
</dbReference>
<evidence type="ECO:0000313" key="1">
    <source>
        <dbReference type="EMBL" id="KKM97802.1"/>
    </source>
</evidence>
<comment type="caution">
    <text evidence="1">The sequence shown here is derived from an EMBL/GenBank/DDBJ whole genome shotgun (WGS) entry which is preliminary data.</text>
</comment>
<gene>
    <name evidence="1" type="ORF">LCGC14_1164350</name>
</gene>